<dbReference type="EMBL" id="JAAAHS010000238">
    <property type="protein sequence ID" value="NBE54663.1"/>
    <property type="molecule type" value="Genomic_DNA"/>
</dbReference>
<keyword evidence="1" id="KW-0732">Signal</keyword>
<accession>A0A964USK4</accession>
<sequence>MLTTSLGSLGSTGIAAKFVRLCALGAAATALAGTAALASNANAGAGADASTTRTTAGTYTTDDLIWG</sequence>
<evidence type="ECO:0000256" key="1">
    <source>
        <dbReference type="SAM" id="SignalP"/>
    </source>
</evidence>
<name>A0A964USK4_9ACTN</name>
<proteinExistence type="predicted"/>
<organism evidence="2 3">
    <name type="scientific">Streptomyces boluensis</name>
    <dbReference type="NCBI Taxonomy" id="1775135"/>
    <lineage>
        <taxon>Bacteria</taxon>
        <taxon>Bacillati</taxon>
        <taxon>Actinomycetota</taxon>
        <taxon>Actinomycetes</taxon>
        <taxon>Kitasatosporales</taxon>
        <taxon>Streptomycetaceae</taxon>
        <taxon>Streptomyces</taxon>
    </lineage>
</organism>
<evidence type="ECO:0000313" key="3">
    <source>
        <dbReference type="Proteomes" id="UP000598297"/>
    </source>
</evidence>
<gene>
    <name evidence="2" type="ORF">GUY60_25215</name>
</gene>
<evidence type="ECO:0008006" key="4">
    <source>
        <dbReference type="Google" id="ProtNLM"/>
    </source>
</evidence>
<dbReference type="RefSeq" id="WP_161701693.1">
    <property type="nucleotide sequence ID" value="NZ_JAAAHS010000238.1"/>
</dbReference>
<keyword evidence="3" id="KW-1185">Reference proteome</keyword>
<reference evidence="2" key="1">
    <citation type="submission" date="2020-01" db="EMBL/GenBank/DDBJ databases">
        <title>Whole-genome analyses of novel actinobacteria.</title>
        <authorList>
            <person name="Sahin N."/>
        </authorList>
    </citation>
    <scope>NUCLEOTIDE SEQUENCE</scope>
    <source>
        <strain evidence="2">YC537</strain>
    </source>
</reference>
<evidence type="ECO:0000313" key="2">
    <source>
        <dbReference type="EMBL" id="NBE54663.1"/>
    </source>
</evidence>
<feature type="chain" id="PRO_5039387990" description="Chitinase" evidence="1">
    <location>
        <begin position="33"/>
        <end position="67"/>
    </location>
</feature>
<dbReference type="Proteomes" id="UP000598297">
    <property type="component" value="Unassembled WGS sequence"/>
</dbReference>
<dbReference type="AlphaFoldDB" id="A0A964USK4"/>
<feature type="signal peptide" evidence="1">
    <location>
        <begin position="1"/>
        <end position="32"/>
    </location>
</feature>
<protein>
    <recommendedName>
        <fullName evidence="4">Chitinase</fullName>
    </recommendedName>
</protein>
<comment type="caution">
    <text evidence="2">The sequence shown here is derived from an EMBL/GenBank/DDBJ whole genome shotgun (WGS) entry which is preliminary data.</text>
</comment>